<feature type="region of interest" description="Disordered" evidence="1">
    <location>
        <begin position="46"/>
        <end position="67"/>
    </location>
</feature>
<proteinExistence type="predicted"/>
<evidence type="ECO:0000256" key="1">
    <source>
        <dbReference type="SAM" id="MobiDB-lite"/>
    </source>
</evidence>
<dbReference type="EMBL" id="HBGQ01072873">
    <property type="protein sequence ID" value="CAD9490350.1"/>
    <property type="molecule type" value="Transcribed_RNA"/>
</dbReference>
<keyword evidence="2" id="KW-0472">Membrane</keyword>
<protein>
    <submittedName>
        <fullName evidence="3">Uncharacterized protein</fullName>
    </submittedName>
</protein>
<evidence type="ECO:0000256" key="2">
    <source>
        <dbReference type="SAM" id="Phobius"/>
    </source>
</evidence>
<evidence type="ECO:0000313" key="3">
    <source>
        <dbReference type="EMBL" id="CAD9490350.1"/>
    </source>
</evidence>
<dbReference type="AlphaFoldDB" id="A0A7S2HHY1"/>
<name>A0A7S2HHY1_9DINO</name>
<organism evidence="3">
    <name type="scientific">Alexandrium andersonii</name>
    <dbReference type="NCBI Taxonomy" id="327968"/>
    <lineage>
        <taxon>Eukaryota</taxon>
        <taxon>Sar</taxon>
        <taxon>Alveolata</taxon>
        <taxon>Dinophyceae</taxon>
        <taxon>Gonyaulacales</taxon>
        <taxon>Pyrocystaceae</taxon>
        <taxon>Alexandrium</taxon>
    </lineage>
</organism>
<keyword evidence="2" id="KW-1133">Transmembrane helix</keyword>
<gene>
    <name evidence="3" type="ORF">AAND1436_LOCUS34971</name>
</gene>
<keyword evidence="2" id="KW-0812">Transmembrane</keyword>
<sequence>MGRLADVLSDAGFHGESGQVARDEAVLPAAIALSCRGRSASGLASSFLGNVDQPPAQDDDDRPGEMSFSIPYSGEWKTMHDIYNTAPTMARKSQEWMSFGAGVAVGGLGTYIPAYLYLLFTEGLSDQRSEFVVMYADPATSAGAPVQAQPVVAQSGAAAAAAR</sequence>
<reference evidence="3" key="1">
    <citation type="submission" date="2021-01" db="EMBL/GenBank/DDBJ databases">
        <authorList>
            <person name="Corre E."/>
            <person name="Pelletier E."/>
            <person name="Niang G."/>
            <person name="Scheremetjew M."/>
            <person name="Finn R."/>
            <person name="Kale V."/>
            <person name="Holt S."/>
            <person name="Cochrane G."/>
            <person name="Meng A."/>
            <person name="Brown T."/>
            <person name="Cohen L."/>
        </authorList>
    </citation>
    <scope>NUCLEOTIDE SEQUENCE</scope>
    <source>
        <strain evidence="3">CCMP2222</strain>
    </source>
</reference>
<accession>A0A7S2HHY1</accession>
<feature type="transmembrane region" description="Helical" evidence="2">
    <location>
        <begin position="99"/>
        <end position="120"/>
    </location>
</feature>
<dbReference type="PROSITE" id="PS51257">
    <property type="entry name" value="PROKAR_LIPOPROTEIN"/>
    <property type="match status" value="1"/>
</dbReference>